<dbReference type="Gene3D" id="2.60.40.1220">
    <property type="match status" value="1"/>
</dbReference>
<dbReference type="InterPro" id="IPR014755">
    <property type="entry name" value="Cu-Rt/internalin_Ig-like"/>
</dbReference>
<dbReference type="SUPFAM" id="SSF81296">
    <property type="entry name" value="E set domains"/>
    <property type="match status" value="1"/>
</dbReference>
<comment type="caution">
    <text evidence="5">The sequence shown here is derived from an EMBL/GenBank/DDBJ whole genome shotgun (WGS) entry which is preliminary data.</text>
</comment>
<dbReference type="InterPro" id="IPR007348">
    <property type="entry name" value="CopC_dom"/>
</dbReference>
<dbReference type="GO" id="GO:0042597">
    <property type="term" value="C:periplasmic space"/>
    <property type="evidence" value="ECO:0007669"/>
    <property type="project" value="InterPro"/>
</dbReference>
<dbReference type="EMBL" id="VBAO01000417">
    <property type="protein sequence ID" value="TMI77942.1"/>
    <property type="molecule type" value="Genomic_DNA"/>
</dbReference>
<dbReference type="GO" id="GO:0005507">
    <property type="term" value="F:copper ion binding"/>
    <property type="evidence" value="ECO:0007669"/>
    <property type="project" value="InterPro"/>
</dbReference>
<evidence type="ECO:0000259" key="4">
    <source>
        <dbReference type="Pfam" id="PF04234"/>
    </source>
</evidence>
<feature type="non-terminal residue" evidence="5">
    <location>
        <position position="1"/>
    </location>
</feature>
<accession>A0A537J3M6</accession>
<dbReference type="GO" id="GO:0046688">
    <property type="term" value="P:response to copper ion"/>
    <property type="evidence" value="ECO:0007669"/>
    <property type="project" value="InterPro"/>
</dbReference>
<evidence type="ECO:0000256" key="2">
    <source>
        <dbReference type="ARBA" id="ARBA00023008"/>
    </source>
</evidence>
<proteinExistence type="predicted"/>
<evidence type="ECO:0000256" key="3">
    <source>
        <dbReference type="SAM" id="MobiDB-lite"/>
    </source>
</evidence>
<sequence>ASRSDAGVANTTRTSGDIVLRLKDLGPGAYVVMWRVLSVDTHTTQGSFVFVYTPVSSWVAFNLTPANDSLMELAGQPVRSFETLAGPRDPSADIRADAGGRCGSAAGPPGTRGCPL</sequence>
<keyword evidence="1" id="KW-0732">Signal</keyword>
<keyword evidence="2" id="KW-0186">Copper</keyword>
<dbReference type="AlphaFoldDB" id="A0A537J3M6"/>
<dbReference type="Pfam" id="PF04234">
    <property type="entry name" value="CopC"/>
    <property type="match status" value="1"/>
</dbReference>
<evidence type="ECO:0000256" key="1">
    <source>
        <dbReference type="ARBA" id="ARBA00022729"/>
    </source>
</evidence>
<evidence type="ECO:0000313" key="5">
    <source>
        <dbReference type="EMBL" id="TMI77942.1"/>
    </source>
</evidence>
<feature type="region of interest" description="Disordered" evidence="3">
    <location>
        <begin position="84"/>
        <end position="116"/>
    </location>
</feature>
<feature type="domain" description="CopC" evidence="4">
    <location>
        <begin position="10"/>
        <end position="50"/>
    </location>
</feature>
<protein>
    <submittedName>
        <fullName evidence="5">Copper resistance protein CopC</fullName>
    </submittedName>
</protein>
<dbReference type="Proteomes" id="UP000320048">
    <property type="component" value="Unassembled WGS sequence"/>
</dbReference>
<name>A0A537J3M6_9BACT</name>
<dbReference type="InterPro" id="IPR014756">
    <property type="entry name" value="Ig_E-set"/>
</dbReference>
<organism evidence="5 6">
    <name type="scientific">Candidatus Segetimicrobium genomatis</name>
    <dbReference type="NCBI Taxonomy" id="2569760"/>
    <lineage>
        <taxon>Bacteria</taxon>
        <taxon>Bacillati</taxon>
        <taxon>Candidatus Sysuimicrobiota</taxon>
        <taxon>Candidatus Sysuimicrobiia</taxon>
        <taxon>Candidatus Sysuimicrobiales</taxon>
        <taxon>Candidatus Segetimicrobiaceae</taxon>
        <taxon>Candidatus Segetimicrobium</taxon>
    </lineage>
</organism>
<reference evidence="5 6" key="1">
    <citation type="journal article" date="2019" name="Nat. Microbiol.">
        <title>Mediterranean grassland soil C-N compound turnover is dependent on rainfall and depth, and is mediated by genomically divergent microorganisms.</title>
        <authorList>
            <person name="Diamond S."/>
            <person name="Andeer P.F."/>
            <person name="Li Z."/>
            <person name="Crits-Christoph A."/>
            <person name="Burstein D."/>
            <person name="Anantharaman K."/>
            <person name="Lane K.R."/>
            <person name="Thomas B.C."/>
            <person name="Pan C."/>
            <person name="Northen T.R."/>
            <person name="Banfield J.F."/>
        </authorList>
    </citation>
    <scope>NUCLEOTIDE SEQUENCE [LARGE SCALE GENOMIC DNA]</scope>
    <source>
        <strain evidence="5">NP_7</strain>
    </source>
</reference>
<gene>
    <name evidence="5" type="ORF">E6H04_13340</name>
</gene>
<evidence type="ECO:0000313" key="6">
    <source>
        <dbReference type="Proteomes" id="UP000320048"/>
    </source>
</evidence>